<evidence type="ECO:0000313" key="3">
    <source>
        <dbReference type="Proteomes" id="UP000821866"/>
    </source>
</evidence>
<evidence type="ECO:0000256" key="1">
    <source>
        <dbReference type="SAM" id="MobiDB-lite"/>
    </source>
</evidence>
<dbReference type="AlphaFoldDB" id="A0A9J6EFU7"/>
<feature type="region of interest" description="Disordered" evidence="1">
    <location>
        <begin position="121"/>
        <end position="178"/>
    </location>
</feature>
<dbReference type="Proteomes" id="UP000821866">
    <property type="component" value="Chromosome 2"/>
</dbReference>
<organism evidence="2 3">
    <name type="scientific">Rhipicephalus microplus</name>
    <name type="common">Cattle tick</name>
    <name type="synonym">Boophilus microplus</name>
    <dbReference type="NCBI Taxonomy" id="6941"/>
    <lineage>
        <taxon>Eukaryota</taxon>
        <taxon>Metazoa</taxon>
        <taxon>Ecdysozoa</taxon>
        <taxon>Arthropoda</taxon>
        <taxon>Chelicerata</taxon>
        <taxon>Arachnida</taxon>
        <taxon>Acari</taxon>
        <taxon>Parasitiformes</taxon>
        <taxon>Ixodida</taxon>
        <taxon>Ixodoidea</taxon>
        <taxon>Ixodidae</taxon>
        <taxon>Rhipicephalinae</taxon>
        <taxon>Rhipicephalus</taxon>
        <taxon>Boophilus</taxon>
    </lineage>
</organism>
<feature type="compositionally biased region" description="Polar residues" evidence="1">
    <location>
        <begin position="131"/>
        <end position="161"/>
    </location>
</feature>
<name>A0A9J6EFU7_RHIMP</name>
<reference evidence="2" key="1">
    <citation type="journal article" date="2020" name="Cell">
        <title>Large-Scale Comparative Analyses of Tick Genomes Elucidate Their Genetic Diversity and Vector Capacities.</title>
        <authorList>
            <consortium name="Tick Genome and Microbiome Consortium (TIGMIC)"/>
            <person name="Jia N."/>
            <person name="Wang J."/>
            <person name="Shi W."/>
            <person name="Du L."/>
            <person name="Sun Y."/>
            <person name="Zhan W."/>
            <person name="Jiang J.F."/>
            <person name="Wang Q."/>
            <person name="Zhang B."/>
            <person name="Ji P."/>
            <person name="Bell-Sakyi L."/>
            <person name="Cui X.M."/>
            <person name="Yuan T.T."/>
            <person name="Jiang B.G."/>
            <person name="Yang W.F."/>
            <person name="Lam T.T."/>
            <person name="Chang Q.C."/>
            <person name="Ding S.J."/>
            <person name="Wang X.J."/>
            <person name="Zhu J.G."/>
            <person name="Ruan X.D."/>
            <person name="Zhao L."/>
            <person name="Wei J.T."/>
            <person name="Ye R.Z."/>
            <person name="Que T.C."/>
            <person name="Du C.H."/>
            <person name="Zhou Y.H."/>
            <person name="Cheng J.X."/>
            <person name="Dai P.F."/>
            <person name="Guo W.B."/>
            <person name="Han X.H."/>
            <person name="Huang E.J."/>
            <person name="Li L.F."/>
            <person name="Wei W."/>
            <person name="Gao Y.C."/>
            <person name="Liu J.Z."/>
            <person name="Shao H.Z."/>
            <person name="Wang X."/>
            <person name="Wang C.C."/>
            <person name="Yang T.C."/>
            <person name="Huo Q.B."/>
            <person name="Li W."/>
            <person name="Chen H.Y."/>
            <person name="Chen S.E."/>
            <person name="Zhou L.G."/>
            <person name="Ni X.B."/>
            <person name="Tian J.H."/>
            <person name="Sheng Y."/>
            <person name="Liu T."/>
            <person name="Pan Y.S."/>
            <person name="Xia L.Y."/>
            <person name="Li J."/>
            <person name="Zhao F."/>
            <person name="Cao W.C."/>
        </authorList>
    </citation>
    <scope>NUCLEOTIDE SEQUENCE</scope>
    <source>
        <strain evidence="2">Rmic-2018</strain>
    </source>
</reference>
<gene>
    <name evidence="2" type="ORF">HPB51_010239</name>
</gene>
<reference evidence="2" key="2">
    <citation type="submission" date="2021-09" db="EMBL/GenBank/DDBJ databases">
        <authorList>
            <person name="Jia N."/>
            <person name="Wang J."/>
            <person name="Shi W."/>
            <person name="Du L."/>
            <person name="Sun Y."/>
            <person name="Zhan W."/>
            <person name="Jiang J."/>
            <person name="Wang Q."/>
            <person name="Zhang B."/>
            <person name="Ji P."/>
            <person name="Sakyi L.B."/>
            <person name="Cui X."/>
            <person name="Yuan T."/>
            <person name="Jiang B."/>
            <person name="Yang W."/>
            <person name="Lam T.T.-Y."/>
            <person name="Chang Q."/>
            <person name="Ding S."/>
            <person name="Wang X."/>
            <person name="Zhu J."/>
            <person name="Ruan X."/>
            <person name="Zhao L."/>
            <person name="Wei J."/>
            <person name="Que T."/>
            <person name="Du C."/>
            <person name="Cheng J."/>
            <person name="Dai P."/>
            <person name="Han X."/>
            <person name="Huang E."/>
            <person name="Gao Y."/>
            <person name="Liu J."/>
            <person name="Shao H."/>
            <person name="Ye R."/>
            <person name="Li L."/>
            <person name="Wei W."/>
            <person name="Wang X."/>
            <person name="Wang C."/>
            <person name="Huo Q."/>
            <person name="Li W."/>
            <person name="Guo W."/>
            <person name="Chen H."/>
            <person name="Chen S."/>
            <person name="Zhou L."/>
            <person name="Zhou L."/>
            <person name="Ni X."/>
            <person name="Tian J."/>
            <person name="Zhou Y."/>
            <person name="Sheng Y."/>
            <person name="Liu T."/>
            <person name="Pan Y."/>
            <person name="Xia L."/>
            <person name="Li J."/>
            <person name="Zhao F."/>
            <person name="Cao W."/>
        </authorList>
    </citation>
    <scope>NUCLEOTIDE SEQUENCE</scope>
    <source>
        <strain evidence="2">Rmic-2018</strain>
        <tissue evidence="2">Larvae</tissue>
    </source>
</reference>
<keyword evidence="3" id="KW-1185">Reference proteome</keyword>
<comment type="caution">
    <text evidence="2">The sequence shown here is derived from an EMBL/GenBank/DDBJ whole genome shotgun (WGS) entry which is preliminary data.</text>
</comment>
<protein>
    <submittedName>
        <fullName evidence="2">Uncharacterized protein</fullName>
    </submittedName>
</protein>
<dbReference type="EMBL" id="JABSTU010000004">
    <property type="protein sequence ID" value="KAH8033323.1"/>
    <property type="molecule type" value="Genomic_DNA"/>
</dbReference>
<accession>A0A9J6EFU7</accession>
<proteinExistence type="predicted"/>
<sequence length="203" mass="22175">MKTRTPPLDRLNGAAPHYINNNKTKRRHCAQHGGRKELNLGLRKAQPLSQLGLALVGDKAAALVLLLKLRPLIFGIPLEGRAHSKVEAHVIRVMASTFQTTRARKKAISLNADASTSNLLDFSSSEESDNDAVTSDFSSNKKISSDKPGTSAVSRDVSTSFGRDMLPPAQRHVDFRPQRDPGIDLGMALRSTAQFIAREVLEL</sequence>
<evidence type="ECO:0000313" key="2">
    <source>
        <dbReference type="EMBL" id="KAH8033323.1"/>
    </source>
</evidence>